<dbReference type="EMBL" id="CP069370">
    <property type="protein sequence ID" value="QYZ68808.1"/>
    <property type="molecule type" value="Genomic_DNA"/>
</dbReference>
<evidence type="ECO:0000256" key="2">
    <source>
        <dbReference type="SAM" id="MobiDB-lite"/>
    </source>
</evidence>
<sequence length="146" mass="15396">MPDDPDGADLTLVIPGDALAVRQALQAMVAALTSRGLPPDDRGTAEIVLAEVLNNIVEHAYAGRQGVIQVTIRLDAAALECRVVDDGQPMPGDAMPPGDPPPVPPEGDPAEGGFGWFLIRSLSQDLTYRRTDGRNLLSFRLATSAA</sequence>
<dbReference type="GO" id="GO:0004674">
    <property type="term" value="F:protein serine/threonine kinase activity"/>
    <property type="evidence" value="ECO:0007669"/>
    <property type="project" value="UniProtKB-KW"/>
</dbReference>
<feature type="compositionally biased region" description="Pro residues" evidence="2">
    <location>
        <begin position="97"/>
        <end position="107"/>
    </location>
</feature>
<dbReference type="Gene3D" id="3.30.565.10">
    <property type="entry name" value="Histidine kinase-like ATPase, C-terminal domain"/>
    <property type="match status" value="1"/>
</dbReference>
<evidence type="ECO:0000259" key="3">
    <source>
        <dbReference type="Pfam" id="PF13581"/>
    </source>
</evidence>
<dbReference type="InterPro" id="IPR036890">
    <property type="entry name" value="HATPase_C_sf"/>
</dbReference>
<name>A0A8G0ZRL6_9RHOB</name>
<feature type="region of interest" description="Disordered" evidence="2">
    <location>
        <begin position="87"/>
        <end position="108"/>
    </location>
</feature>
<reference evidence="4" key="1">
    <citation type="submission" date="2021-02" db="EMBL/GenBank/DDBJ databases">
        <title>Rhodobacter shimadae sp. nov., an aerobic anoxygenic phototrophic bacterium isolated from a hot spring.</title>
        <authorList>
            <person name="Muramatsu S."/>
            <person name="Haruta S."/>
            <person name="Hirose S."/>
            <person name="Hanada S."/>
        </authorList>
    </citation>
    <scope>NUCLEOTIDE SEQUENCE</scope>
    <source>
        <strain evidence="4">N10</strain>
    </source>
</reference>
<accession>A0A8G0ZRL6</accession>
<dbReference type="InterPro" id="IPR050267">
    <property type="entry name" value="Anti-sigma-factor_SerPK"/>
</dbReference>
<keyword evidence="1" id="KW-0808">Transferase</keyword>
<keyword evidence="1" id="KW-0418">Kinase</keyword>
<dbReference type="RefSeq" id="WP_220661028.1">
    <property type="nucleotide sequence ID" value="NZ_CP069370.1"/>
</dbReference>
<dbReference type="PANTHER" id="PTHR35526">
    <property type="entry name" value="ANTI-SIGMA-F FACTOR RSBW-RELATED"/>
    <property type="match status" value="1"/>
</dbReference>
<dbReference type="GO" id="GO:0005524">
    <property type="term" value="F:ATP binding"/>
    <property type="evidence" value="ECO:0007669"/>
    <property type="project" value="UniProtKB-KW"/>
</dbReference>
<dbReference type="CDD" id="cd16936">
    <property type="entry name" value="HATPase_RsbW-like"/>
    <property type="match status" value="1"/>
</dbReference>
<keyword evidence="5" id="KW-1185">Reference proteome</keyword>
<feature type="domain" description="Histidine kinase/HSP90-like ATPase" evidence="3">
    <location>
        <begin position="17"/>
        <end position="140"/>
    </location>
</feature>
<protein>
    <submittedName>
        <fullName evidence="4">ATP-binding protein</fullName>
    </submittedName>
</protein>
<dbReference type="Proteomes" id="UP000826300">
    <property type="component" value="Chromosome"/>
</dbReference>
<feature type="compositionally biased region" description="Low complexity" evidence="2">
    <location>
        <begin position="87"/>
        <end position="96"/>
    </location>
</feature>
<keyword evidence="4" id="KW-0547">Nucleotide-binding</keyword>
<gene>
    <name evidence="4" type="ORF">JO391_13655</name>
</gene>
<dbReference type="AlphaFoldDB" id="A0A8G0ZRL6"/>
<keyword evidence="4" id="KW-0067">ATP-binding</keyword>
<dbReference type="InterPro" id="IPR003594">
    <property type="entry name" value="HATPase_dom"/>
</dbReference>
<keyword evidence="1" id="KW-0723">Serine/threonine-protein kinase</keyword>
<organism evidence="4 5">
    <name type="scientific">Neotabrizicola shimadae</name>
    <dbReference type="NCBI Taxonomy" id="2807096"/>
    <lineage>
        <taxon>Bacteria</taxon>
        <taxon>Pseudomonadati</taxon>
        <taxon>Pseudomonadota</taxon>
        <taxon>Alphaproteobacteria</taxon>
        <taxon>Rhodobacterales</taxon>
        <taxon>Paracoccaceae</taxon>
        <taxon>Neotabrizicola</taxon>
    </lineage>
</organism>
<evidence type="ECO:0000313" key="4">
    <source>
        <dbReference type="EMBL" id="QYZ68808.1"/>
    </source>
</evidence>
<evidence type="ECO:0000256" key="1">
    <source>
        <dbReference type="ARBA" id="ARBA00022527"/>
    </source>
</evidence>
<dbReference type="SUPFAM" id="SSF55874">
    <property type="entry name" value="ATPase domain of HSP90 chaperone/DNA topoisomerase II/histidine kinase"/>
    <property type="match status" value="1"/>
</dbReference>
<dbReference type="Pfam" id="PF13581">
    <property type="entry name" value="HATPase_c_2"/>
    <property type="match status" value="1"/>
</dbReference>
<evidence type="ECO:0000313" key="5">
    <source>
        <dbReference type="Proteomes" id="UP000826300"/>
    </source>
</evidence>
<proteinExistence type="predicted"/>
<dbReference type="KEGG" id="nsm:JO391_13655"/>